<dbReference type="GO" id="GO:0016787">
    <property type="term" value="F:hydrolase activity"/>
    <property type="evidence" value="ECO:0007669"/>
    <property type="project" value="UniProtKB-KW"/>
</dbReference>
<protein>
    <submittedName>
        <fullName evidence="3">Alpha/beta hydrolase fold domain-containing protein</fullName>
    </submittedName>
</protein>
<dbReference type="RefSeq" id="WP_324668358.1">
    <property type="nucleotide sequence ID" value="NZ_CP141614.1"/>
</dbReference>
<dbReference type="Proteomes" id="UP001333102">
    <property type="component" value="Chromosome"/>
</dbReference>
<sequence length="285" mass="30161">MTPRRRAGEVEQLAGPAVILRPVEADGQRLVMARPSPGRRRAPVVLLLPGLFQEPGSLYAAMYRLARGGVVAATLGRVHPLGAAGAPDITGRLEAWLEEALRRARQAVEALAGSPGVDPGRVGLMGVSAGGWVALRLAETLGEGASEQGRVVAVAAVLSGPGWRRIPPAMANVLAEAGVRCSPEALRRPVDPARAPLLHPGDLDERAERLRRCAVLLVGGGRDPVVDVDEVRALYRALVAGRPDAGERLQLVLYPALGHRLTPPMEARALSWLLWMLGAGALRDD</sequence>
<dbReference type="PANTHER" id="PTHR22946:SF9">
    <property type="entry name" value="POLYKETIDE TRANSFERASE AF380"/>
    <property type="match status" value="1"/>
</dbReference>
<dbReference type="InterPro" id="IPR050261">
    <property type="entry name" value="FrsA_esterase"/>
</dbReference>
<evidence type="ECO:0000259" key="2">
    <source>
        <dbReference type="Pfam" id="PF07859"/>
    </source>
</evidence>
<dbReference type="EMBL" id="CP141614">
    <property type="protein sequence ID" value="WRP14068.1"/>
    <property type="molecule type" value="Genomic_DNA"/>
</dbReference>
<reference evidence="4" key="1">
    <citation type="submission" date="2023-12" db="EMBL/GenBank/DDBJ databases">
        <title>Novel isolates from deep terrestrial aquifers shed light on the physiology and ecology of the class Limnochordia.</title>
        <authorList>
            <person name="Karnachuk O.V."/>
            <person name="Lukina A.P."/>
            <person name="Avakyan M.R."/>
            <person name="Kadnikov V."/>
            <person name="Begmatov S."/>
            <person name="Beletsky A.V."/>
            <person name="Mardanov A.V."/>
            <person name="Ravin N.V."/>
        </authorList>
    </citation>
    <scope>NUCLEOTIDE SEQUENCE [LARGE SCALE GENOMIC DNA]</scope>
    <source>
        <strain evidence="4">LN</strain>
    </source>
</reference>
<proteinExistence type="predicted"/>
<evidence type="ECO:0000256" key="1">
    <source>
        <dbReference type="ARBA" id="ARBA00022801"/>
    </source>
</evidence>
<feature type="domain" description="Alpha/beta hydrolase fold-3" evidence="2">
    <location>
        <begin position="94"/>
        <end position="260"/>
    </location>
</feature>
<evidence type="ECO:0000313" key="4">
    <source>
        <dbReference type="Proteomes" id="UP001333102"/>
    </source>
</evidence>
<keyword evidence="4" id="KW-1185">Reference proteome</keyword>
<organism evidence="3 4">
    <name type="scientific">Geochorda subterranea</name>
    <dbReference type="NCBI Taxonomy" id="3109564"/>
    <lineage>
        <taxon>Bacteria</taxon>
        <taxon>Bacillati</taxon>
        <taxon>Bacillota</taxon>
        <taxon>Limnochordia</taxon>
        <taxon>Limnochordales</taxon>
        <taxon>Geochordaceae</taxon>
        <taxon>Geochorda</taxon>
    </lineage>
</organism>
<evidence type="ECO:0000313" key="3">
    <source>
        <dbReference type="EMBL" id="WRP14068.1"/>
    </source>
</evidence>
<dbReference type="PANTHER" id="PTHR22946">
    <property type="entry name" value="DIENELACTONE HYDROLASE DOMAIN-CONTAINING PROTEIN-RELATED"/>
    <property type="match status" value="1"/>
</dbReference>
<dbReference type="Gene3D" id="3.40.50.1820">
    <property type="entry name" value="alpha/beta hydrolase"/>
    <property type="match status" value="1"/>
</dbReference>
<name>A0ABZ1BNK9_9FIRM</name>
<dbReference type="Pfam" id="PF07859">
    <property type="entry name" value="Abhydrolase_3"/>
    <property type="match status" value="1"/>
</dbReference>
<dbReference type="InterPro" id="IPR029058">
    <property type="entry name" value="AB_hydrolase_fold"/>
</dbReference>
<keyword evidence="1 3" id="KW-0378">Hydrolase</keyword>
<accession>A0ABZ1BNK9</accession>
<dbReference type="SUPFAM" id="SSF53474">
    <property type="entry name" value="alpha/beta-Hydrolases"/>
    <property type="match status" value="1"/>
</dbReference>
<dbReference type="InterPro" id="IPR013094">
    <property type="entry name" value="AB_hydrolase_3"/>
</dbReference>
<gene>
    <name evidence="3" type="ORF">VLY81_11650</name>
</gene>